<dbReference type="Proteomes" id="UP001529510">
    <property type="component" value="Unassembled WGS sequence"/>
</dbReference>
<dbReference type="PANTHER" id="PTHR14514:SF3">
    <property type="entry name" value="NESPRIN-1"/>
    <property type="match status" value="1"/>
</dbReference>
<accession>A0ABD0NU00</accession>
<organism evidence="5 6">
    <name type="scientific">Cirrhinus mrigala</name>
    <name type="common">Mrigala</name>
    <dbReference type="NCBI Taxonomy" id="683832"/>
    <lineage>
        <taxon>Eukaryota</taxon>
        <taxon>Metazoa</taxon>
        <taxon>Chordata</taxon>
        <taxon>Craniata</taxon>
        <taxon>Vertebrata</taxon>
        <taxon>Euteleostomi</taxon>
        <taxon>Actinopterygii</taxon>
        <taxon>Neopterygii</taxon>
        <taxon>Teleostei</taxon>
        <taxon>Ostariophysi</taxon>
        <taxon>Cypriniformes</taxon>
        <taxon>Cyprinidae</taxon>
        <taxon>Labeoninae</taxon>
        <taxon>Labeonini</taxon>
        <taxon>Cirrhinus</taxon>
    </lineage>
</organism>
<comment type="caution">
    <text evidence="5">The sequence shown here is derived from an EMBL/GenBank/DDBJ whole genome shotgun (WGS) entry which is preliminary data.</text>
</comment>
<name>A0ABD0NU00_CIRMR</name>
<gene>
    <name evidence="5" type="ORF">M9458_040304</name>
</gene>
<dbReference type="PANTHER" id="PTHR14514">
    <property type="entry name" value="PKA ANCHORING PROTEIN"/>
    <property type="match status" value="1"/>
</dbReference>
<protein>
    <submittedName>
        <fullName evidence="5">Uncharacterized protein</fullName>
    </submittedName>
</protein>
<evidence type="ECO:0000256" key="4">
    <source>
        <dbReference type="ARBA" id="ARBA00023136"/>
    </source>
</evidence>
<sequence length="93" mass="10676">MEKMRAVCEDLHSRVPDNMVEKASSMAALHSLLEYHDSFSREVERESSALTLLRHHVLNLFLHPQTAASSTDTKHNQDNPCLLEIQSIQEKYD</sequence>
<keyword evidence="6" id="KW-1185">Reference proteome</keyword>
<evidence type="ECO:0000256" key="1">
    <source>
        <dbReference type="ARBA" id="ARBA00004308"/>
    </source>
</evidence>
<comment type="subcellular location">
    <subcellularLocation>
        <location evidence="1">Endomembrane system</location>
    </subcellularLocation>
</comment>
<dbReference type="EMBL" id="JAMKFB020000020">
    <property type="protein sequence ID" value="KAL0164551.1"/>
    <property type="molecule type" value="Genomic_DNA"/>
</dbReference>
<dbReference type="AlphaFoldDB" id="A0ABD0NU00"/>
<proteinExistence type="predicted"/>
<evidence type="ECO:0000256" key="2">
    <source>
        <dbReference type="ARBA" id="ARBA00022553"/>
    </source>
</evidence>
<reference evidence="5 6" key="1">
    <citation type="submission" date="2024-05" db="EMBL/GenBank/DDBJ databases">
        <title>Genome sequencing and assembly of Indian major carp, Cirrhinus mrigala (Hamilton, 1822).</title>
        <authorList>
            <person name="Mohindra V."/>
            <person name="Chowdhury L.M."/>
            <person name="Lal K."/>
            <person name="Jena J.K."/>
        </authorList>
    </citation>
    <scope>NUCLEOTIDE SEQUENCE [LARGE SCALE GENOMIC DNA]</scope>
    <source>
        <strain evidence="5">CM1030</strain>
        <tissue evidence="5">Blood</tissue>
    </source>
</reference>
<feature type="non-terminal residue" evidence="5">
    <location>
        <position position="93"/>
    </location>
</feature>
<keyword evidence="3" id="KW-0677">Repeat</keyword>
<evidence type="ECO:0000256" key="3">
    <source>
        <dbReference type="ARBA" id="ARBA00022737"/>
    </source>
</evidence>
<evidence type="ECO:0000313" key="6">
    <source>
        <dbReference type="Proteomes" id="UP001529510"/>
    </source>
</evidence>
<evidence type="ECO:0000313" key="5">
    <source>
        <dbReference type="EMBL" id="KAL0164551.1"/>
    </source>
</evidence>
<keyword evidence="2" id="KW-0597">Phosphoprotein</keyword>
<keyword evidence="4" id="KW-0472">Membrane</keyword>